<dbReference type="Proteomes" id="UP000260814">
    <property type="component" value="Unassembled WGS sequence"/>
</dbReference>
<evidence type="ECO:0000313" key="3">
    <source>
        <dbReference type="Proteomes" id="UP000260814"/>
    </source>
</evidence>
<dbReference type="Pfam" id="PF13155">
    <property type="entry name" value="Toprim_2"/>
    <property type="match status" value="1"/>
</dbReference>
<feature type="region of interest" description="Disordered" evidence="1">
    <location>
        <begin position="198"/>
        <end position="222"/>
    </location>
</feature>
<dbReference type="RefSeq" id="WP_117701504.1">
    <property type="nucleotide sequence ID" value="NZ_QSTW01000005.1"/>
</dbReference>
<gene>
    <name evidence="2" type="ORF">DXB87_06380</name>
</gene>
<feature type="region of interest" description="Disordered" evidence="1">
    <location>
        <begin position="362"/>
        <end position="387"/>
    </location>
</feature>
<accession>A0A3E4ZAH7</accession>
<dbReference type="Gene3D" id="3.40.1360.10">
    <property type="match status" value="1"/>
</dbReference>
<dbReference type="EMBL" id="QSTW01000005">
    <property type="protein sequence ID" value="RGM92085.1"/>
    <property type="molecule type" value="Genomic_DNA"/>
</dbReference>
<reference evidence="2 3" key="1">
    <citation type="submission" date="2018-08" db="EMBL/GenBank/DDBJ databases">
        <title>A genome reference for cultivated species of the human gut microbiota.</title>
        <authorList>
            <person name="Zou Y."/>
            <person name="Xue W."/>
            <person name="Luo G."/>
        </authorList>
    </citation>
    <scope>NUCLEOTIDE SEQUENCE [LARGE SCALE GENOMIC DNA]</scope>
    <source>
        <strain evidence="2 3">OM06-2</strain>
    </source>
</reference>
<organism evidence="2 3">
    <name type="scientific">Phocaeicola plebeius</name>
    <dbReference type="NCBI Taxonomy" id="310297"/>
    <lineage>
        <taxon>Bacteria</taxon>
        <taxon>Pseudomonadati</taxon>
        <taxon>Bacteroidota</taxon>
        <taxon>Bacteroidia</taxon>
        <taxon>Bacteroidales</taxon>
        <taxon>Bacteroidaceae</taxon>
        <taxon>Phocaeicola</taxon>
    </lineage>
</organism>
<comment type="caution">
    <text evidence="2">The sequence shown here is derived from an EMBL/GenBank/DDBJ whole genome shotgun (WGS) entry which is preliminary data.</text>
</comment>
<protein>
    <recommendedName>
        <fullName evidence="4">Toprim domain-containing protein</fullName>
    </recommendedName>
</protein>
<evidence type="ECO:0000256" key="1">
    <source>
        <dbReference type="SAM" id="MobiDB-lite"/>
    </source>
</evidence>
<sequence>MANNELTYNDFLQRLNIQELLVDAGYQLNKRDGLRYPSYVKVDSHGQRVRGDKFIVTGNGKCCFQPPEQKNYNVIGFIKEHPMLFDDYKPGMSLDRLVNVVCNRLLNNPIDVRESRVAEPKRDAKPFNLSDYDILRFHPREKDTQRKHYPYFKERGINMGTQFAFHKHFFLATKRRNDGLSFANLAFPLSLPSKPDSIVGLEERGRPRREDGKAYKGKAEGSNSSEGLWIANLTGKPLKEVTNILWFESAYDAMAEYQINPVKSVYVSTGGTPTKGQIKGMLEETRQANHYLGFDKDEAGRGFVKNFKAIAKEMGFADFTVQAFHPLGQYKDWNDALLGKKDQRLIDQGEIDFDYSKFAKEQEAERLQQEQERKQQEKEERTSGFRR</sequence>
<evidence type="ECO:0008006" key="4">
    <source>
        <dbReference type="Google" id="ProtNLM"/>
    </source>
</evidence>
<name>A0A3E4ZAH7_9BACT</name>
<evidence type="ECO:0000313" key="2">
    <source>
        <dbReference type="EMBL" id="RGM92085.1"/>
    </source>
</evidence>
<proteinExistence type="predicted"/>
<feature type="compositionally biased region" description="Basic and acidic residues" evidence="1">
    <location>
        <begin position="201"/>
        <end position="219"/>
    </location>
</feature>
<dbReference type="AlphaFoldDB" id="A0A3E4ZAH7"/>